<feature type="signal peptide" evidence="1">
    <location>
        <begin position="1"/>
        <end position="32"/>
    </location>
</feature>
<evidence type="ECO:0008006" key="4">
    <source>
        <dbReference type="Google" id="ProtNLM"/>
    </source>
</evidence>
<gene>
    <name evidence="2" type="ORF">GC101_15795</name>
</gene>
<evidence type="ECO:0000256" key="1">
    <source>
        <dbReference type="SAM" id="SignalP"/>
    </source>
</evidence>
<sequence length="354" mass="37488">MKIKAKQKGPLGRRTRLLLCLTLGLTLFAASASPPPALASIGSRATVTQAVLQELLPGLVMTQAPASETLQDFTRLTISQLSADAPFKEWKNAGTEVYPLGPGTRSWLVNVMNGEQRIGYLIISAADGGKYLLSEYGAGTYGLPYSMSDLRQYLVQEGLITSSYSGKIELSALYAPLLPVWKLTLADKTLYLNASVLQVLPWSLSQANRILDGQLDANALVVYTGSGQQVRTPLPALLSGGQDDPYADLLWLTAPELKTISEGSLNTLLKSRGSLAFQSTGRNDALGAPFMITGCQSWLPASAGKAGAEPAVIYAAAGPGAKRYLPLTALQKYGTFHKPPLPLSGGTTLGAAPH</sequence>
<organism evidence="2 3">
    <name type="scientific">Paenibacillus phytohabitans</name>
    <dbReference type="NCBI Taxonomy" id="2654978"/>
    <lineage>
        <taxon>Bacteria</taxon>
        <taxon>Bacillati</taxon>
        <taxon>Bacillota</taxon>
        <taxon>Bacilli</taxon>
        <taxon>Bacillales</taxon>
        <taxon>Paenibacillaceae</taxon>
        <taxon>Paenibacillus</taxon>
    </lineage>
</organism>
<protein>
    <recommendedName>
        <fullName evidence="4">Copper amine oxidase-like N-terminal domain-containing protein</fullName>
    </recommendedName>
</protein>
<keyword evidence="3" id="KW-1185">Reference proteome</keyword>
<dbReference type="Proteomes" id="UP000596857">
    <property type="component" value="Unassembled WGS sequence"/>
</dbReference>
<proteinExistence type="predicted"/>
<accession>A0ABX1YKD3</accession>
<name>A0ABX1YKD3_9BACL</name>
<dbReference type="RefSeq" id="WP_171717998.1">
    <property type="nucleotide sequence ID" value="NZ_WHOB01000043.1"/>
</dbReference>
<dbReference type="EMBL" id="WHOB01000043">
    <property type="protein sequence ID" value="NOU80333.1"/>
    <property type="molecule type" value="Genomic_DNA"/>
</dbReference>
<evidence type="ECO:0000313" key="3">
    <source>
        <dbReference type="Proteomes" id="UP000596857"/>
    </source>
</evidence>
<comment type="caution">
    <text evidence="2">The sequence shown here is derived from an EMBL/GenBank/DDBJ whole genome shotgun (WGS) entry which is preliminary data.</text>
</comment>
<evidence type="ECO:0000313" key="2">
    <source>
        <dbReference type="EMBL" id="NOU80333.1"/>
    </source>
</evidence>
<keyword evidence="1" id="KW-0732">Signal</keyword>
<feature type="chain" id="PRO_5045657702" description="Copper amine oxidase-like N-terminal domain-containing protein" evidence="1">
    <location>
        <begin position="33"/>
        <end position="354"/>
    </location>
</feature>
<reference evidence="2 3" key="1">
    <citation type="submission" date="2019-10" db="EMBL/GenBank/DDBJ databases">
        <title>Description of Paenibacillus terricola sp. nov.</title>
        <authorList>
            <person name="Carlier A."/>
            <person name="Qi S."/>
        </authorList>
    </citation>
    <scope>NUCLEOTIDE SEQUENCE [LARGE SCALE GENOMIC DNA]</scope>
    <source>
        <strain evidence="2 3">LMG 31459</strain>
    </source>
</reference>